<dbReference type="PATRIC" id="fig|121290.4.peg.3487"/>
<keyword evidence="3" id="KW-1185">Reference proteome</keyword>
<sequence length="78" mass="8704">MVNIPEADLMPVPDLPEIAPEPEVELSAPTQEPEPEPEPLPPRPSKINPEKDYAAYMRSVDAYACYNMRKALNGERAL</sequence>
<feature type="region of interest" description="Disordered" evidence="1">
    <location>
        <begin position="1"/>
        <end position="50"/>
    </location>
</feature>
<organism evidence="2 3">
    <name type="scientific">Hyphomicrobium sulfonivorans</name>
    <dbReference type="NCBI Taxonomy" id="121290"/>
    <lineage>
        <taxon>Bacteria</taxon>
        <taxon>Pseudomonadati</taxon>
        <taxon>Pseudomonadota</taxon>
        <taxon>Alphaproteobacteria</taxon>
        <taxon>Hyphomicrobiales</taxon>
        <taxon>Hyphomicrobiaceae</taxon>
        <taxon>Hyphomicrobium</taxon>
    </lineage>
</organism>
<evidence type="ECO:0000313" key="2">
    <source>
        <dbReference type="EMBL" id="KWT70736.1"/>
    </source>
</evidence>
<evidence type="ECO:0000313" key="3">
    <source>
        <dbReference type="Proteomes" id="UP000059074"/>
    </source>
</evidence>
<evidence type="ECO:0000256" key="1">
    <source>
        <dbReference type="SAM" id="MobiDB-lite"/>
    </source>
</evidence>
<protein>
    <submittedName>
        <fullName evidence="2">Uncharacterized protein</fullName>
    </submittedName>
</protein>
<gene>
    <name evidence="2" type="ORF">APY04_0797</name>
</gene>
<name>A0A109BKY9_HYPSL</name>
<proteinExistence type="predicted"/>
<accession>A0A109BKY9</accession>
<comment type="caution">
    <text evidence="2">The sequence shown here is derived from an EMBL/GenBank/DDBJ whole genome shotgun (WGS) entry which is preliminary data.</text>
</comment>
<dbReference type="EMBL" id="LMTR01000028">
    <property type="protein sequence ID" value="KWT70736.1"/>
    <property type="molecule type" value="Genomic_DNA"/>
</dbReference>
<dbReference type="Proteomes" id="UP000059074">
    <property type="component" value="Unassembled WGS sequence"/>
</dbReference>
<dbReference type="AlphaFoldDB" id="A0A109BKY9"/>
<reference evidence="2 3" key="1">
    <citation type="submission" date="2015-10" db="EMBL/GenBank/DDBJ databases">
        <title>Transcriptomic analysis of a linuron degrading triple-species bacterial consortium.</title>
        <authorList>
            <person name="Albers P."/>
        </authorList>
    </citation>
    <scope>NUCLEOTIDE SEQUENCE [LARGE SCALE GENOMIC DNA]</scope>
    <source>
        <strain evidence="2 3">WDL6</strain>
    </source>
</reference>